<gene>
    <name evidence="3" type="primary">pimC</name>
    <name evidence="3" type="ORF">Spa11_06050</name>
</gene>
<dbReference type="Pfam" id="PF13439">
    <property type="entry name" value="Glyco_transf_4"/>
    <property type="match status" value="1"/>
</dbReference>
<evidence type="ECO:0000259" key="2">
    <source>
        <dbReference type="Pfam" id="PF13439"/>
    </source>
</evidence>
<feature type="domain" description="Glycosyl transferase family 1" evidence="1">
    <location>
        <begin position="213"/>
        <end position="370"/>
    </location>
</feature>
<reference evidence="3 4" key="1">
    <citation type="submission" date="2019-02" db="EMBL/GenBank/DDBJ databases">
        <title>Deep-cultivation of Planctomycetes and their phenomic and genomic characterization uncovers novel biology.</title>
        <authorList>
            <person name="Wiegand S."/>
            <person name="Jogler M."/>
            <person name="Boedeker C."/>
            <person name="Pinto D."/>
            <person name="Vollmers J."/>
            <person name="Rivas-Marin E."/>
            <person name="Kohn T."/>
            <person name="Peeters S.H."/>
            <person name="Heuer A."/>
            <person name="Rast P."/>
            <person name="Oberbeckmann S."/>
            <person name="Bunk B."/>
            <person name="Jeske O."/>
            <person name="Meyerdierks A."/>
            <person name="Storesund J.E."/>
            <person name="Kallscheuer N."/>
            <person name="Luecker S."/>
            <person name="Lage O.M."/>
            <person name="Pohl T."/>
            <person name="Merkel B.J."/>
            <person name="Hornburger P."/>
            <person name="Mueller R.-W."/>
            <person name="Bruemmer F."/>
            <person name="Labrenz M."/>
            <person name="Spormann A.M."/>
            <person name="Op den Camp H."/>
            <person name="Overmann J."/>
            <person name="Amann R."/>
            <person name="Jetten M.S.M."/>
            <person name="Mascher T."/>
            <person name="Medema M.H."/>
            <person name="Devos D.P."/>
            <person name="Kaster A.-K."/>
            <person name="Ovreas L."/>
            <person name="Rohde M."/>
            <person name="Galperin M.Y."/>
            <person name="Jogler C."/>
        </authorList>
    </citation>
    <scope>NUCLEOTIDE SEQUENCE [LARGE SCALE GENOMIC DNA]</scope>
    <source>
        <strain evidence="3 4">Spa11</strain>
    </source>
</reference>
<keyword evidence="4" id="KW-1185">Reference proteome</keyword>
<dbReference type="EMBL" id="CP036349">
    <property type="protein sequence ID" value="QDV72430.1"/>
    <property type="molecule type" value="Genomic_DNA"/>
</dbReference>
<organism evidence="3 4">
    <name type="scientific">Botrimarina mediterranea</name>
    <dbReference type="NCBI Taxonomy" id="2528022"/>
    <lineage>
        <taxon>Bacteria</taxon>
        <taxon>Pseudomonadati</taxon>
        <taxon>Planctomycetota</taxon>
        <taxon>Planctomycetia</taxon>
        <taxon>Pirellulales</taxon>
        <taxon>Lacipirellulaceae</taxon>
        <taxon>Botrimarina</taxon>
    </lineage>
</organism>
<keyword evidence="3" id="KW-0808">Transferase</keyword>
<sequence>MKFCDITLSYTETSGGIRTYIDAKREYLNRHTNHEHVLIVPGETDEVIAEGRNTTHRIASPYLPGCKPYRVFWRPDKIKQALDESAPDAVELGSFYVSPWPAFRYRQQQRDAGRNVVVGGYFHSDIADAYVGGPIRDMPHWNDLTDWLEDRLADLAESGAEAYVGSVFERCDVRLAASPAQATRLLEYGVNGYVDVVPLGVDVARFHPHKRSEEKRAELGVAPEETLLMFAGRLDVEKRPLHLVEAIKQLDPNLKVKLVLIGEGPQREELEVLDDNRVVVLPYESDPERFATLTASADVYVTAGAHETFGLSVVEAQACGLPVVGVEGGALVERVPKDLGRLAPVDDAAAFARAIEEVIKDREAMGAAARRHVEEKFSWEPCFEKWLEAYERAMRSQKA</sequence>
<dbReference type="AlphaFoldDB" id="A0A518K3S3"/>
<name>A0A518K3S3_9BACT</name>
<evidence type="ECO:0000313" key="4">
    <source>
        <dbReference type="Proteomes" id="UP000316426"/>
    </source>
</evidence>
<dbReference type="InterPro" id="IPR050194">
    <property type="entry name" value="Glycosyltransferase_grp1"/>
</dbReference>
<proteinExistence type="predicted"/>
<dbReference type="KEGG" id="bmei:Spa11_06050"/>
<dbReference type="Pfam" id="PF00534">
    <property type="entry name" value="Glycos_transf_1"/>
    <property type="match status" value="1"/>
</dbReference>
<dbReference type="RefSeq" id="WP_145107261.1">
    <property type="nucleotide sequence ID" value="NZ_CP036349.1"/>
</dbReference>
<dbReference type="Proteomes" id="UP000316426">
    <property type="component" value="Chromosome"/>
</dbReference>
<feature type="domain" description="Glycosyltransferase subfamily 4-like N-terminal" evidence="2">
    <location>
        <begin position="15"/>
        <end position="205"/>
    </location>
</feature>
<keyword evidence="3" id="KW-0328">Glycosyltransferase</keyword>
<accession>A0A518K3S3</accession>
<dbReference type="Gene3D" id="3.40.50.2000">
    <property type="entry name" value="Glycogen Phosphorylase B"/>
    <property type="match status" value="2"/>
</dbReference>
<evidence type="ECO:0000313" key="3">
    <source>
        <dbReference type="EMBL" id="QDV72430.1"/>
    </source>
</evidence>
<dbReference type="SUPFAM" id="SSF53756">
    <property type="entry name" value="UDP-Glycosyltransferase/glycogen phosphorylase"/>
    <property type="match status" value="1"/>
</dbReference>
<protein>
    <submittedName>
        <fullName evidence="3">GDP-mannose-dependent alpha-(1-6)-phosphatidylinositol dimannoside mannosyltransferase</fullName>
    </submittedName>
</protein>
<dbReference type="InterPro" id="IPR001296">
    <property type="entry name" value="Glyco_trans_1"/>
</dbReference>
<dbReference type="PANTHER" id="PTHR45947">
    <property type="entry name" value="SULFOQUINOVOSYL TRANSFERASE SQD2"/>
    <property type="match status" value="1"/>
</dbReference>
<evidence type="ECO:0000259" key="1">
    <source>
        <dbReference type="Pfam" id="PF00534"/>
    </source>
</evidence>
<dbReference type="GO" id="GO:0016757">
    <property type="term" value="F:glycosyltransferase activity"/>
    <property type="evidence" value="ECO:0007669"/>
    <property type="project" value="UniProtKB-KW"/>
</dbReference>
<dbReference type="PANTHER" id="PTHR45947:SF3">
    <property type="entry name" value="SULFOQUINOVOSYL TRANSFERASE SQD2"/>
    <property type="match status" value="1"/>
</dbReference>
<dbReference type="InterPro" id="IPR028098">
    <property type="entry name" value="Glyco_trans_4-like_N"/>
</dbReference>